<evidence type="ECO:0000256" key="1">
    <source>
        <dbReference type="SAM" id="MobiDB-lite"/>
    </source>
</evidence>
<evidence type="ECO:0000313" key="2">
    <source>
        <dbReference type="EMBL" id="KAF4738414.1"/>
    </source>
</evidence>
<sequence>MLDPRAVEFGRRTPRSFQRTSTEIQGSGKAAASYHPPSMRRKAHTSRITGDDVFSFLYPIMSAEELKKYMVRLFPHHLQDNEEPQAKDGSPRSEYLSIREVQASTSVFQRLHLSAPFYSTIQIKLMESLQSQLSRPPSPTAPHTSTDSTIYQLFLNISNIHRPHP</sequence>
<organism evidence="2 3">
    <name type="scientific">Perkinsus olseni</name>
    <name type="common">Perkinsus atlanticus</name>
    <dbReference type="NCBI Taxonomy" id="32597"/>
    <lineage>
        <taxon>Eukaryota</taxon>
        <taxon>Sar</taxon>
        <taxon>Alveolata</taxon>
        <taxon>Perkinsozoa</taxon>
        <taxon>Perkinsea</taxon>
        <taxon>Perkinsida</taxon>
        <taxon>Perkinsidae</taxon>
        <taxon>Perkinsus</taxon>
    </lineage>
</organism>
<reference evidence="2 3" key="1">
    <citation type="submission" date="2020-04" db="EMBL/GenBank/DDBJ databases">
        <title>Perkinsus olseni comparative genomics.</title>
        <authorList>
            <person name="Bogema D.R."/>
        </authorList>
    </citation>
    <scope>NUCLEOTIDE SEQUENCE [LARGE SCALE GENOMIC DNA]</scope>
    <source>
        <strain evidence="2 3">ATCC PRA-207</strain>
    </source>
</reference>
<gene>
    <name evidence="2" type="ORF">FOZ63_010383</name>
</gene>
<feature type="region of interest" description="Disordered" evidence="1">
    <location>
        <begin position="1"/>
        <end position="45"/>
    </location>
</feature>
<accession>A0A7J6SZM3</accession>
<proteinExistence type="predicted"/>
<dbReference type="Proteomes" id="UP000553632">
    <property type="component" value="Unassembled WGS sequence"/>
</dbReference>
<comment type="caution">
    <text evidence="2">The sequence shown here is derived from an EMBL/GenBank/DDBJ whole genome shotgun (WGS) entry which is preliminary data.</text>
</comment>
<dbReference type="EMBL" id="JABANO010014522">
    <property type="protein sequence ID" value="KAF4738414.1"/>
    <property type="molecule type" value="Genomic_DNA"/>
</dbReference>
<protein>
    <submittedName>
        <fullName evidence="2">Uncharacterized protein</fullName>
    </submittedName>
</protein>
<name>A0A7J6SZM3_PEROL</name>
<keyword evidence="3" id="KW-1185">Reference proteome</keyword>
<evidence type="ECO:0000313" key="3">
    <source>
        <dbReference type="Proteomes" id="UP000553632"/>
    </source>
</evidence>
<feature type="compositionally biased region" description="Polar residues" evidence="1">
    <location>
        <begin position="15"/>
        <end position="25"/>
    </location>
</feature>
<feature type="compositionally biased region" description="Basic and acidic residues" evidence="1">
    <location>
        <begin position="1"/>
        <end position="11"/>
    </location>
</feature>
<dbReference type="AlphaFoldDB" id="A0A7J6SZM3"/>